<dbReference type="Pfam" id="PF03734">
    <property type="entry name" value="YkuD"/>
    <property type="match status" value="1"/>
</dbReference>
<gene>
    <name evidence="9" type="ORF">ANBU17_03650</name>
</gene>
<evidence type="ECO:0000259" key="8">
    <source>
        <dbReference type="PROSITE" id="PS52029"/>
    </source>
</evidence>
<dbReference type="GO" id="GO:0071972">
    <property type="term" value="F:peptidoglycan L,D-transpeptidase activity"/>
    <property type="evidence" value="ECO:0007669"/>
    <property type="project" value="TreeGrafter"/>
</dbReference>
<keyword evidence="7" id="KW-0812">Transmembrane</keyword>
<dbReference type="InterPro" id="IPR038054">
    <property type="entry name" value="LD_TPept-like_central_sf"/>
</dbReference>
<feature type="transmembrane region" description="Helical" evidence="7">
    <location>
        <begin position="9"/>
        <end position="30"/>
    </location>
</feature>
<evidence type="ECO:0000256" key="6">
    <source>
        <dbReference type="PROSITE-ProRule" id="PRU01373"/>
    </source>
</evidence>
<name>A0A916Q8L7_9FIRM</name>
<keyword evidence="4 6" id="KW-0573">Peptidoglycan synthesis</keyword>
<reference evidence="9" key="1">
    <citation type="submission" date="2020-06" db="EMBL/GenBank/DDBJ databases">
        <title>Characterization of fructooligosaccharide metabolism and fructooligosaccharide-degrading enzymes in human commensal butyrate producers.</title>
        <authorList>
            <person name="Tanno H."/>
            <person name="Fujii T."/>
            <person name="Hirano K."/>
            <person name="Maeno S."/>
            <person name="Tonozuka T."/>
            <person name="Sakamoto M."/>
            <person name="Ohkuma M."/>
            <person name="Tochio T."/>
            <person name="Endo A."/>
        </authorList>
    </citation>
    <scope>NUCLEOTIDE SEQUENCE</scope>
    <source>
        <strain evidence="9">JCM 17466</strain>
    </source>
</reference>
<evidence type="ECO:0000256" key="7">
    <source>
        <dbReference type="SAM" id="Phobius"/>
    </source>
</evidence>
<comment type="caution">
    <text evidence="9">The sequence shown here is derived from an EMBL/GenBank/DDBJ whole genome shotgun (WGS) entry which is preliminary data.</text>
</comment>
<evidence type="ECO:0000256" key="1">
    <source>
        <dbReference type="ARBA" id="ARBA00004752"/>
    </source>
</evidence>
<evidence type="ECO:0000256" key="3">
    <source>
        <dbReference type="ARBA" id="ARBA00022960"/>
    </source>
</evidence>
<keyword evidence="10" id="KW-1185">Reference proteome</keyword>
<dbReference type="PANTHER" id="PTHR30582">
    <property type="entry name" value="L,D-TRANSPEPTIDASE"/>
    <property type="match status" value="1"/>
</dbReference>
<evidence type="ECO:0000256" key="5">
    <source>
        <dbReference type="ARBA" id="ARBA00023316"/>
    </source>
</evidence>
<feature type="active site" description="Nucleophile" evidence="6">
    <location>
        <position position="472"/>
    </location>
</feature>
<dbReference type="CDD" id="cd16913">
    <property type="entry name" value="YkuD_like"/>
    <property type="match status" value="1"/>
</dbReference>
<dbReference type="InterPro" id="IPR005490">
    <property type="entry name" value="LD_TPept_cat_dom"/>
</dbReference>
<evidence type="ECO:0000256" key="2">
    <source>
        <dbReference type="ARBA" id="ARBA00022679"/>
    </source>
</evidence>
<dbReference type="AlphaFoldDB" id="A0A916Q8L7"/>
<keyword evidence="5 6" id="KW-0961">Cell wall biogenesis/degradation</keyword>
<dbReference type="GO" id="GO:0005576">
    <property type="term" value="C:extracellular region"/>
    <property type="evidence" value="ECO:0007669"/>
    <property type="project" value="TreeGrafter"/>
</dbReference>
<sequence>MKINRKQGYMIAGGIAIAAIAIAAGVHVHYSGRWYPGSRIDQVDVSGMTYEESIDKIEDQVNSYELTIKGRNNGTMKISGKDIGLTLVGEDEIRKVYEKQHESSVLSSLFGREDDDADQLISYSKDKIADAVAKADMVTGKNGYKITEPKNATIVYSPEKKYGVLKKEAEGNKLDQDKLVQAIAGSVEELDTEMDLTDSKAFPGVYQEPSLRENDDKLKEMQKTYNQYLLHWIQWKLGDGVTETLTPDTLKDCITVDTKNKTVKISQSKVEDWIEAFCLKYKTQGIARNFKTHDGRTIQVSGGDYGWRLDYDKIVNQVMAELKKAPDEKAAEAYMENPTNASAKALKTSLKPVYSHEGYRMDFDNLQNDWDTKNYSEVDLSAQQVFIYKDGKQVFSCKCITGKDEPDRITRTGVYDVKEKKLTKTLVGEDYEVPTKYWTRIMWTGTGYHYSSRNDWNRWSTTYYKTAGSHGCVNLTLSDAESVYNLTKIGDPVFIHY</sequence>
<dbReference type="EMBL" id="BLYI01000006">
    <property type="protein sequence ID" value="GFO84018.1"/>
    <property type="molecule type" value="Genomic_DNA"/>
</dbReference>
<organism evidence="9 10">
    <name type="scientific">Anaerostipes butyraticus</name>
    <dbReference type="NCBI Taxonomy" id="645466"/>
    <lineage>
        <taxon>Bacteria</taxon>
        <taxon>Bacillati</taxon>
        <taxon>Bacillota</taxon>
        <taxon>Clostridia</taxon>
        <taxon>Lachnospirales</taxon>
        <taxon>Lachnospiraceae</taxon>
        <taxon>Anaerostipes</taxon>
    </lineage>
</organism>
<accession>A0A916Q8L7</accession>
<keyword evidence="7" id="KW-0472">Membrane</keyword>
<evidence type="ECO:0000256" key="4">
    <source>
        <dbReference type="ARBA" id="ARBA00022984"/>
    </source>
</evidence>
<protein>
    <recommendedName>
        <fullName evidence="8">L,D-TPase catalytic domain-containing protein</fullName>
    </recommendedName>
</protein>
<dbReference type="PANTHER" id="PTHR30582:SF2">
    <property type="entry name" value="L,D-TRANSPEPTIDASE YCIB-RELATED"/>
    <property type="match status" value="1"/>
</dbReference>
<evidence type="ECO:0000313" key="9">
    <source>
        <dbReference type="EMBL" id="GFO84018.1"/>
    </source>
</evidence>
<dbReference type="RefSeq" id="WP_201309851.1">
    <property type="nucleotide sequence ID" value="NZ_CALWHC010000001.1"/>
</dbReference>
<dbReference type="Gene3D" id="3.10.20.800">
    <property type="match status" value="1"/>
</dbReference>
<dbReference type="GO" id="GO:0071555">
    <property type="term" value="P:cell wall organization"/>
    <property type="evidence" value="ECO:0007669"/>
    <property type="project" value="UniProtKB-UniRule"/>
</dbReference>
<keyword evidence="2" id="KW-0808">Transferase</keyword>
<proteinExistence type="predicted"/>
<dbReference type="GO" id="GO:0016740">
    <property type="term" value="F:transferase activity"/>
    <property type="evidence" value="ECO:0007669"/>
    <property type="project" value="UniProtKB-KW"/>
</dbReference>
<evidence type="ECO:0000313" key="10">
    <source>
        <dbReference type="Proteomes" id="UP000613208"/>
    </source>
</evidence>
<keyword evidence="3 6" id="KW-0133">Cell shape</keyword>
<comment type="pathway">
    <text evidence="1 6">Cell wall biogenesis; peptidoglycan biosynthesis.</text>
</comment>
<dbReference type="Gene3D" id="2.40.440.10">
    <property type="entry name" value="L,D-transpeptidase catalytic domain-like"/>
    <property type="match status" value="1"/>
</dbReference>
<dbReference type="PROSITE" id="PS52029">
    <property type="entry name" value="LD_TPASE"/>
    <property type="match status" value="1"/>
</dbReference>
<dbReference type="Proteomes" id="UP000613208">
    <property type="component" value="Unassembled WGS sequence"/>
</dbReference>
<dbReference type="GO" id="GO:0008360">
    <property type="term" value="P:regulation of cell shape"/>
    <property type="evidence" value="ECO:0007669"/>
    <property type="project" value="UniProtKB-UniRule"/>
</dbReference>
<dbReference type="SUPFAM" id="SSF143985">
    <property type="entry name" value="L,D-transpeptidase pre-catalytic domain-like"/>
    <property type="match status" value="1"/>
</dbReference>
<feature type="active site" description="Proton donor/acceptor" evidence="6">
    <location>
        <position position="449"/>
    </location>
</feature>
<keyword evidence="7" id="KW-1133">Transmembrane helix</keyword>
<dbReference type="SUPFAM" id="SSF141523">
    <property type="entry name" value="L,D-transpeptidase catalytic domain-like"/>
    <property type="match status" value="1"/>
</dbReference>
<dbReference type="InterPro" id="IPR050979">
    <property type="entry name" value="LD-transpeptidase"/>
</dbReference>
<dbReference type="InterPro" id="IPR038063">
    <property type="entry name" value="Transpep_catalytic_dom"/>
</dbReference>
<feature type="domain" description="L,D-TPase catalytic" evidence="8">
    <location>
        <begin position="374"/>
        <end position="496"/>
    </location>
</feature>
<dbReference type="GO" id="GO:0018104">
    <property type="term" value="P:peptidoglycan-protein cross-linking"/>
    <property type="evidence" value="ECO:0007669"/>
    <property type="project" value="TreeGrafter"/>
</dbReference>